<protein>
    <submittedName>
        <fullName evidence="1">Alpha-D-ribose 1-methylphosphonate 5-triphosphate synthase subunit PhnG</fullName>
        <ecNumber evidence="1">2.7.8.37</ecNumber>
    </submittedName>
</protein>
<dbReference type="EC" id="2.7.8.37" evidence="1"/>
<dbReference type="GO" id="GO:0015716">
    <property type="term" value="P:organic phosphonate transport"/>
    <property type="evidence" value="ECO:0007669"/>
    <property type="project" value="InterPro"/>
</dbReference>
<proteinExistence type="predicted"/>
<sequence>MGAMMEKDAPARPERAVRMGLLARASLTELKAHLEPLGVEAQAVRGPETGLVMLRGRIGGGGNAFNLGEATVTRATVRLATGEIGHGQRLGTDREATRLSAIADALAEAGRHEAAISALLRAVEERVATEAARQAEETAATRVDFFTMVRGED</sequence>
<dbReference type="NCBIfam" id="TIGR03293">
    <property type="entry name" value="PhnG_redo"/>
    <property type="match status" value="1"/>
</dbReference>
<reference evidence="1 2" key="1">
    <citation type="submission" date="2020-08" db="EMBL/GenBank/DDBJ databases">
        <title>Genomic Encyclopedia of Type Strains, Phase IV (KMG-IV): sequencing the most valuable type-strain genomes for metagenomic binning, comparative biology and taxonomic classification.</title>
        <authorList>
            <person name="Goeker M."/>
        </authorList>
    </citation>
    <scope>NUCLEOTIDE SEQUENCE [LARGE SCALE GENOMIC DNA]</scope>
    <source>
        <strain evidence="1 2">DSM 29853</strain>
    </source>
</reference>
<name>A0A7W6J4U5_9HYPH</name>
<organism evidence="1 2">
    <name type="scientific">Gellertiella hungarica</name>
    <dbReference type="NCBI Taxonomy" id="1572859"/>
    <lineage>
        <taxon>Bacteria</taxon>
        <taxon>Pseudomonadati</taxon>
        <taxon>Pseudomonadota</taxon>
        <taxon>Alphaproteobacteria</taxon>
        <taxon>Hyphomicrobiales</taxon>
        <taxon>Rhizobiaceae</taxon>
        <taxon>Gellertiella</taxon>
    </lineage>
</organism>
<dbReference type="GO" id="GO:0061693">
    <property type="term" value="F:alpha-D-ribose 1-methylphosphonate 5-triphosphate synthase activity"/>
    <property type="evidence" value="ECO:0007669"/>
    <property type="project" value="UniProtKB-EC"/>
</dbReference>
<dbReference type="Pfam" id="PF06754">
    <property type="entry name" value="PhnG"/>
    <property type="match status" value="1"/>
</dbReference>
<evidence type="ECO:0000313" key="2">
    <source>
        <dbReference type="Proteomes" id="UP000528286"/>
    </source>
</evidence>
<dbReference type="EMBL" id="JACIEZ010000003">
    <property type="protein sequence ID" value="MBB4064831.1"/>
    <property type="molecule type" value="Genomic_DNA"/>
</dbReference>
<dbReference type="Proteomes" id="UP000528286">
    <property type="component" value="Unassembled WGS sequence"/>
</dbReference>
<gene>
    <name evidence="1" type="ORF">GGR23_002018</name>
</gene>
<keyword evidence="2" id="KW-1185">Reference proteome</keyword>
<dbReference type="GO" id="GO:0019634">
    <property type="term" value="P:organic phosphonate metabolic process"/>
    <property type="evidence" value="ECO:0007669"/>
    <property type="project" value="InterPro"/>
</dbReference>
<keyword evidence="1" id="KW-0808">Transferase</keyword>
<dbReference type="InterPro" id="IPR009609">
    <property type="entry name" value="Phosphonate_metab_PhnG"/>
</dbReference>
<evidence type="ECO:0000313" key="1">
    <source>
        <dbReference type="EMBL" id="MBB4064831.1"/>
    </source>
</evidence>
<dbReference type="RefSeq" id="WP_183366133.1">
    <property type="nucleotide sequence ID" value="NZ_JACIEZ010000003.1"/>
</dbReference>
<dbReference type="AlphaFoldDB" id="A0A7W6J4U5"/>
<comment type="caution">
    <text evidence="1">The sequence shown here is derived from an EMBL/GenBank/DDBJ whole genome shotgun (WGS) entry which is preliminary data.</text>
</comment>
<accession>A0A7W6J4U5</accession>